<sequence>MRGFVLINVVKLRRNLEDRGHLGQAAEFGSQWYQGEFFSDLCSMSFMKLNCQPSTF</sequence>
<organism evidence="1 2">
    <name type="scientific">Pseudomonas fluorescens</name>
    <dbReference type="NCBI Taxonomy" id="294"/>
    <lineage>
        <taxon>Bacteria</taxon>
        <taxon>Pseudomonadati</taxon>
        <taxon>Pseudomonadota</taxon>
        <taxon>Gammaproteobacteria</taxon>
        <taxon>Pseudomonadales</taxon>
        <taxon>Pseudomonadaceae</taxon>
        <taxon>Pseudomonas</taxon>
    </lineage>
</organism>
<name>A0A5E6QB47_PSEFL</name>
<proteinExistence type="predicted"/>
<gene>
    <name evidence="1" type="ORF">PS624_00909</name>
</gene>
<evidence type="ECO:0000313" key="1">
    <source>
        <dbReference type="EMBL" id="VVM53506.1"/>
    </source>
</evidence>
<dbReference type="Proteomes" id="UP000326241">
    <property type="component" value="Unassembled WGS sequence"/>
</dbReference>
<reference evidence="1 2" key="1">
    <citation type="submission" date="2019-09" db="EMBL/GenBank/DDBJ databases">
        <authorList>
            <person name="Chandra G."/>
            <person name="Truman W A."/>
        </authorList>
    </citation>
    <scope>NUCLEOTIDE SEQUENCE [LARGE SCALE GENOMIC DNA]</scope>
    <source>
        <strain evidence="1">PS624</strain>
    </source>
</reference>
<accession>A0A5E6QB47</accession>
<dbReference type="AlphaFoldDB" id="A0A5E6QB47"/>
<protein>
    <submittedName>
        <fullName evidence="1">Uncharacterized protein</fullName>
    </submittedName>
</protein>
<evidence type="ECO:0000313" key="2">
    <source>
        <dbReference type="Proteomes" id="UP000326241"/>
    </source>
</evidence>
<dbReference type="EMBL" id="CABVGZ010000006">
    <property type="protein sequence ID" value="VVM53506.1"/>
    <property type="molecule type" value="Genomic_DNA"/>
</dbReference>